<dbReference type="EMBL" id="CAUYUJ010015873">
    <property type="protein sequence ID" value="CAK0859186.1"/>
    <property type="molecule type" value="Genomic_DNA"/>
</dbReference>
<dbReference type="PANTHER" id="PTHR11439:SF483">
    <property type="entry name" value="PEPTIDE SYNTHASE GLIP-LIKE, PUTATIVE (AFU_ORTHOLOGUE AFUA_3G12920)-RELATED"/>
    <property type="match status" value="1"/>
</dbReference>
<proteinExistence type="predicted"/>
<evidence type="ECO:0000313" key="3">
    <source>
        <dbReference type="Proteomes" id="UP001189429"/>
    </source>
</evidence>
<evidence type="ECO:0000256" key="1">
    <source>
        <dbReference type="SAM" id="MobiDB-lite"/>
    </source>
</evidence>
<organism evidence="2 3">
    <name type="scientific">Prorocentrum cordatum</name>
    <dbReference type="NCBI Taxonomy" id="2364126"/>
    <lineage>
        <taxon>Eukaryota</taxon>
        <taxon>Sar</taxon>
        <taxon>Alveolata</taxon>
        <taxon>Dinophyceae</taxon>
        <taxon>Prorocentrales</taxon>
        <taxon>Prorocentraceae</taxon>
        <taxon>Prorocentrum</taxon>
    </lineage>
</organism>
<evidence type="ECO:0000313" key="2">
    <source>
        <dbReference type="EMBL" id="CAK0859186.1"/>
    </source>
</evidence>
<protein>
    <recommendedName>
        <fullName evidence="4">Reverse transcriptase Ty1/copia-type domain-containing protein</fullName>
    </recommendedName>
</protein>
<feature type="region of interest" description="Disordered" evidence="1">
    <location>
        <begin position="190"/>
        <end position="212"/>
    </location>
</feature>
<keyword evidence="3" id="KW-1185">Reference proteome</keyword>
<name>A0ABN9UI72_9DINO</name>
<evidence type="ECO:0008006" key="4">
    <source>
        <dbReference type="Google" id="ProtNLM"/>
    </source>
</evidence>
<sequence>MKIEYELPNTTFEPETKQHAVEVFEAVEANRALPGSAEETHPTLDELPGHEAMREEAQHLQEAQMNVEDLVDTAMPQAPDGSMDVDFLERINGYDKGRTFIMIYELAMFEMRTNANVNDAEQAEEIASFLTEMCAVDTAEVYSPRRFAETTIRYGLTRGLAVDIEIGWGLRLPEQRKECKKQLKDEDPLLTITSPPRTPFSNLRTPSDSKRDPKIAGAEILEGETHLNFSMEICKERYKAGKLCLHEAPWSASSWHRPSVQEVIQLAGVFLVHGHMCRWHMQATDSNGKLGFVRKETGWLTNSELLAEILKAYERSFDDEKGLTYLQLFAEDHTHMKKILRCSLSTRTTTSSTISRVKFWTPRVCEPRGKKNLDWCRGRQAWKRAPRREMLENGKKAVTLKWIDTNKGDRTQPRYRSRLVAREIKKAMRSEDRPDQAELFSATPPLEAFKAMVTIFVGRVNDAHHDGDTEEIIYKLYDISRADFYGDVNREVYVDLPEEETHDDPEPMVGRLLKTMHGTVDASHVWQDDYIGLTSSHGSKKGVSNPAQLYHAERHIQAEVHGDDFGVIMRKSQEGWFDGVLSHYDFKKVIRDLGLENAKEVTTPAVKRSVAEILSSNQTSPKLDDEKVKTYRSVTMRIMHLSLDRPDISYSASMQARHAKEPKETHMEDLKRIGRYLKKYPAGRSLSPAQKLPRKVRVYCDSDYAGDPITRRSRSGMAILWGTHLLKHGSSVQSTVSFSSGEAEYHALLRGACHGVGAQAFLADLGVEVDYEMELYIFSDSSAARGSAIRQGLGAARHLDVRFLWLQERIQRKRLLLKTVEGHWNPADLFTKALDQDTMERLMKLICFTMKFDGSARHRVL</sequence>
<feature type="compositionally biased region" description="Polar residues" evidence="1">
    <location>
        <begin position="191"/>
        <end position="206"/>
    </location>
</feature>
<dbReference type="Proteomes" id="UP001189429">
    <property type="component" value="Unassembled WGS sequence"/>
</dbReference>
<accession>A0ABN9UI72</accession>
<dbReference type="CDD" id="cd09272">
    <property type="entry name" value="RNase_HI_RT_Ty1"/>
    <property type="match status" value="1"/>
</dbReference>
<gene>
    <name evidence="2" type="ORF">PCOR1329_LOCUS48619</name>
</gene>
<comment type="caution">
    <text evidence="2">The sequence shown here is derived from an EMBL/GenBank/DDBJ whole genome shotgun (WGS) entry which is preliminary data.</text>
</comment>
<dbReference type="PANTHER" id="PTHR11439">
    <property type="entry name" value="GAG-POL-RELATED RETROTRANSPOSON"/>
    <property type="match status" value="1"/>
</dbReference>
<reference evidence="2" key="1">
    <citation type="submission" date="2023-10" db="EMBL/GenBank/DDBJ databases">
        <authorList>
            <person name="Chen Y."/>
            <person name="Shah S."/>
            <person name="Dougan E. K."/>
            <person name="Thang M."/>
            <person name="Chan C."/>
        </authorList>
    </citation>
    <scope>NUCLEOTIDE SEQUENCE [LARGE SCALE GENOMIC DNA]</scope>
</reference>